<evidence type="ECO:0000313" key="3">
    <source>
        <dbReference type="WBParaSite" id="Minc3s00050g02712"/>
    </source>
</evidence>
<dbReference type="WBParaSite" id="Minc3s00050g02712">
    <property type="protein sequence ID" value="Minc3s00050g02712"/>
    <property type="gene ID" value="Minc3s00050g02712"/>
</dbReference>
<protein>
    <submittedName>
        <fullName evidence="3">DUF4371 domain-containing protein</fullName>
    </submittedName>
</protein>
<dbReference type="Proteomes" id="UP000887563">
    <property type="component" value="Unplaced"/>
</dbReference>
<evidence type="ECO:0000313" key="2">
    <source>
        <dbReference type="Proteomes" id="UP000887563"/>
    </source>
</evidence>
<name>A0A914KML8_MELIC</name>
<sequence>MADSGDEGAKDLISGEVPRNATYLSPQIQNEIISIISRMLRERISAKINAAKGFSILCDETMSHNREFLSMCIRYIDPFSFEIKEDFVGFVQIYDLSGEGIARNILKFLNNLEIDQRYLIAQGYDGAAAMGGNFRGAQKFIKDEISKLGGTVPEYYHCASHRLNLAVSSAAGTPQIERALAKVKETIDYFHGSAKRAQILENSIEAHNIKTNATTNIKLNPTRWTERYESLKRFKLLIEPTMDALKSADEIDTDGTAEGILTAILGFPTLFAFQLALRVSAILHCLAQVNNL</sequence>
<dbReference type="Pfam" id="PF14291">
    <property type="entry name" value="DUF4371"/>
    <property type="match status" value="1"/>
</dbReference>
<dbReference type="AlphaFoldDB" id="A0A914KML8"/>
<dbReference type="SUPFAM" id="SSF53098">
    <property type="entry name" value="Ribonuclease H-like"/>
    <property type="match status" value="1"/>
</dbReference>
<dbReference type="InterPro" id="IPR025398">
    <property type="entry name" value="DUF4371"/>
</dbReference>
<keyword evidence="2" id="KW-1185">Reference proteome</keyword>
<reference evidence="3" key="1">
    <citation type="submission" date="2022-11" db="UniProtKB">
        <authorList>
            <consortium name="WormBaseParasite"/>
        </authorList>
    </citation>
    <scope>IDENTIFICATION</scope>
</reference>
<dbReference type="InterPro" id="IPR012337">
    <property type="entry name" value="RNaseH-like_sf"/>
</dbReference>
<dbReference type="PANTHER" id="PTHR45749">
    <property type="match status" value="1"/>
</dbReference>
<evidence type="ECO:0000259" key="1">
    <source>
        <dbReference type="Pfam" id="PF14291"/>
    </source>
</evidence>
<dbReference type="PANTHER" id="PTHR45749:SF37">
    <property type="entry name" value="OS05G0311600 PROTEIN"/>
    <property type="match status" value="1"/>
</dbReference>
<organism evidence="2 3">
    <name type="scientific">Meloidogyne incognita</name>
    <name type="common">Southern root-knot nematode worm</name>
    <name type="synonym">Oxyuris incognita</name>
    <dbReference type="NCBI Taxonomy" id="6306"/>
    <lineage>
        <taxon>Eukaryota</taxon>
        <taxon>Metazoa</taxon>
        <taxon>Ecdysozoa</taxon>
        <taxon>Nematoda</taxon>
        <taxon>Chromadorea</taxon>
        <taxon>Rhabditida</taxon>
        <taxon>Tylenchina</taxon>
        <taxon>Tylenchomorpha</taxon>
        <taxon>Tylenchoidea</taxon>
        <taxon>Meloidogynidae</taxon>
        <taxon>Meloidogyninae</taxon>
        <taxon>Meloidogyne</taxon>
        <taxon>Meloidogyne incognita group</taxon>
    </lineage>
</organism>
<feature type="domain" description="DUF4371" evidence="1">
    <location>
        <begin position="7"/>
        <end position="136"/>
    </location>
</feature>
<proteinExistence type="predicted"/>
<accession>A0A914KML8</accession>